<dbReference type="Gene3D" id="1.10.10.10">
    <property type="entry name" value="Winged helix-like DNA-binding domain superfamily/Winged helix DNA-binding domain"/>
    <property type="match status" value="1"/>
</dbReference>
<proteinExistence type="inferred from homology"/>
<dbReference type="GO" id="GO:0005737">
    <property type="term" value="C:cytoplasm"/>
    <property type="evidence" value="ECO:0007669"/>
    <property type="project" value="UniProtKB-SubCell"/>
</dbReference>
<evidence type="ECO:0000256" key="10">
    <source>
        <dbReference type="ARBA" id="ARBA00023211"/>
    </source>
</evidence>
<evidence type="ECO:0000256" key="1">
    <source>
        <dbReference type="ARBA" id="ARBA00004496"/>
    </source>
</evidence>
<dbReference type="InterPro" id="IPR022687">
    <property type="entry name" value="HTH_DTXR"/>
</dbReference>
<evidence type="ECO:0000256" key="7">
    <source>
        <dbReference type="ARBA" id="ARBA00023125"/>
    </source>
</evidence>
<dbReference type="InterPro" id="IPR001367">
    <property type="entry name" value="Fe_dep_repressor"/>
</dbReference>
<evidence type="ECO:0000256" key="5">
    <source>
        <dbReference type="ARBA" id="ARBA00022491"/>
    </source>
</evidence>
<dbReference type="AlphaFoldDB" id="A0A327ZRA3"/>
<keyword evidence="8" id="KW-0010">Activator</keyword>
<keyword evidence="5" id="KW-0678">Repressor</keyword>
<dbReference type="InterPro" id="IPR036421">
    <property type="entry name" value="Fe_dep_repressor_sf"/>
</dbReference>
<dbReference type="SUPFAM" id="SSF46785">
    <property type="entry name" value="Winged helix' DNA-binding domain"/>
    <property type="match status" value="1"/>
</dbReference>
<dbReference type="InterPro" id="IPR036390">
    <property type="entry name" value="WH_DNA-bd_sf"/>
</dbReference>
<dbReference type="Pfam" id="PF02742">
    <property type="entry name" value="Fe_dep_repr_C"/>
    <property type="match status" value="1"/>
</dbReference>
<evidence type="ECO:0000256" key="8">
    <source>
        <dbReference type="ARBA" id="ARBA00023159"/>
    </source>
</evidence>
<dbReference type="PROSITE" id="PS50944">
    <property type="entry name" value="HTH_DTXR"/>
    <property type="match status" value="1"/>
</dbReference>
<evidence type="ECO:0000313" key="14">
    <source>
        <dbReference type="Proteomes" id="UP000249808"/>
    </source>
</evidence>
<keyword evidence="14" id="KW-1185">Reference proteome</keyword>
<dbReference type="Pfam" id="PF01325">
    <property type="entry name" value="Fe_dep_repress"/>
    <property type="match status" value="1"/>
</dbReference>
<dbReference type="FunFam" id="1.10.60.10:FF:000004">
    <property type="entry name" value="DtxR family transcriptional regulator"/>
    <property type="match status" value="1"/>
</dbReference>
<dbReference type="EMBL" id="PZJH01000003">
    <property type="protein sequence ID" value="RAK44705.1"/>
    <property type="molecule type" value="Genomic_DNA"/>
</dbReference>
<evidence type="ECO:0000256" key="3">
    <source>
        <dbReference type="ARBA" id="ARBA00011738"/>
    </source>
</evidence>
<dbReference type="GO" id="GO:0003700">
    <property type="term" value="F:DNA-binding transcription factor activity"/>
    <property type="evidence" value="ECO:0007669"/>
    <property type="project" value="InterPro"/>
</dbReference>
<dbReference type="GO" id="GO:0046914">
    <property type="term" value="F:transition metal ion binding"/>
    <property type="evidence" value="ECO:0007669"/>
    <property type="project" value="InterPro"/>
</dbReference>
<dbReference type="SUPFAM" id="SSF47979">
    <property type="entry name" value="Iron-dependent repressor protein, dimerization domain"/>
    <property type="match status" value="1"/>
</dbReference>
<dbReference type="InterPro" id="IPR036388">
    <property type="entry name" value="WH-like_DNA-bd_sf"/>
</dbReference>
<name>A0A327ZRA3_9STAP</name>
<keyword evidence="4" id="KW-0963">Cytoplasm</keyword>
<dbReference type="RefSeq" id="WP_111716100.1">
    <property type="nucleotide sequence ID" value="NZ_JBHSSR010000013.1"/>
</dbReference>
<dbReference type="PANTHER" id="PTHR33238">
    <property type="entry name" value="IRON (METAL) DEPENDENT REPRESSOR, DTXR FAMILY"/>
    <property type="match status" value="1"/>
</dbReference>
<comment type="subunit">
    <text evidence="3">Homodimer.</text>
</comment>
<reference evidence="13 14" key="1">
    <citation type="journal article" date="2018" name="Front. Microbiol.">
        <title>Description and Comparative Genomics of Macrococcus caseolyticus subsp. hominis subsp. nov., Macrococcus goetzii sp. nov., Macrococcus epidermidis sp. nov., and Macrococcus bohemicus sp. nov., Novel Macrococci From Human Clinical Material With Virulence Potential and Suspected Uptake of Foreign DNA by Natural Transformation.</title>
        <authorList>
            <person name="Maslanova I."/>
            <person name="Wertheimer Z."/>
            <person name="Sedlacek I."/>
            <person name="Svec P."/>
            <person name="Indrakova A."/>
            <person name="Kovarovic V."/>
            <person name="Schumann P."/>
            <person name="Sproer C."/>
            <person name="Kralova S."/>
            <person name="Sedo O."/>
            <person name="Kristofova L."/>
            <person name="Vrbovska V."/>
            <person name="Fuzik T."/>
            <person name="Petras P."/>
            <person name="Zdrahal Z."/>
            <person name="Ruzickova V."/>
            <person name="Doskar J."/>
            <person name="Pantucek R."/>
        </authorList>
    </citation>
    <scope>NUCLEOTIDE SEQUENCE [LARGE SCALE GENOMIC DNA]</scope>
    <source>
        <strain evidence="13 14">01/688</strain>
    </source>
</reference>
<feature type="domain" description="HTH dtxR-type" evidence="12">
    <location>
        <begin position="2"/>
        <end position="63"/>
    </location>
</feature>
<protein>
    <recommendedName>
        <fullName evidence="11">Manganese transport regulator</fullName>
    </recommendedName>
</protein>
<dbReference type="InterPro" id="IPR022689">
    <property type="entry name" value="Iron_dep_repressor"/>
</dbReference>
<organism evidence="13 14">
    <name type="scientific">Macrococcus epidermidis</name>
    <dbReference type="NCBI Taxonomy" id="1902580"/>
    <lineage>
        <taxon>Bacteria</taxon>
        <taxon>Bacillati</taxon>
        <taxon>Bacillota</taxon>
        <taxon>Bacilli</taxon>
        <taxon>Bacillales</taxon>
        <taxon>Staphylococcaceae</taxon>
        <taxon>Macrococcus</taxon>
    </lineage>
</organism>
<dbReference type="SMART" id="SM00529">
    <property type="entry name" value="HTH_DTXR"/>
    <property type="match status" value="1"/>
</dbReference>
<dbReference type="GO" id="GO:0046983">
    <property type="term" value="F:protein dimerization activity"/>
    <property type="evidence" value="ECO:0007669"/>
    <property type="project" value="InterPro"/>
</dbReference>
<keyword evidence="9" id="KW-0804">Transcription</keyword>
<dbReference type="PANTHER" id="PTHR33238:SF11">
    <property type="entry name" value="TRANSCRIPTIONAL REGULATOR MNTR"/>
    <property type="match status" value="1"/>
</dbReference>
<gene>
    <name evidence="13" type="ORF">BHU61_08305</name>
</gene>
<evidence type="ECO:0000313" key="13">
    <source>
        <dbReference type="EMBL" id="RAK44705.1"/>
    </source>
</evidence>
<evidence type="ECO:0000256" key="6">
    <source>
        <dbReference type="ARBA" id="ARBA00023015"/>
    </source>
</evidence>
<accession>A0A327ZRA3</accession>
<dbReference type="InterPro" id="IPR050536">
    <property type="entry name" value="DtxR_MntR_Metal-Reg"/>
</dbReference>
<keyword evidence="10" id="KW-0464">Manganese</keyword>
<evidence type="ECO:0000256" key="2">
    <source>
        <dbReference type="ARBA" id="ARBA00007871"/>
    </source>
</evidence>
<comment type="caution">
    <text evidence="13">The sequence shown here is derived from an EMBL/GenBank/DDBJ whole genome shotgun (WGS) entry which is preliminary data.</text>
</comment>
<evidence type="ECO:0000259" key="12">
    <source>
        <dbReference type="PROSITE" id="PS50944"/>
    </source>
</evidence>
<dbReference type="Proteomes" id="UP000249808">
    <property type="component" value="Unassembled WGS sequence"/>
</dbReference>
<comment type="similarity">
    <text evidence="2">Belongs to the DtxR/MntR family.</text>
</comment>
<keyword evidence="7" id="KW-0238">DNA-binding</keyword>
<dbReference type="GO" id="GO:0003677">
    <property type="term" value="F:DNA binding"/>
    <property type="evidence" value="ECO:0007669"/>
    <property type="project" value="UniProtKB-KW"/>
</dbReference>
<evidence type="ECO:0000256" key="4">
    <source>
        <dbReference type="ARBA" id="ARBA00022490"/>
    </source>
</evidence>
<evidence type="ECO:0000256" key="9">
    <source>
        <dbReference type="ARBA" id="ARBA00023163"/>
    </source>
</evidence>
<dbReference type="Gene3D" id="2.30.30.90">
    <property type="match status" value="1"/>
</dbReference>
<keyword evidence="6" id="KW-0805">Transcription regulation</keyword>
<dbReference type="InterPro" id="IPR038157">
    <property type="entry name" value="FeoA_core_dom"/>
</dbReference>
<sequence length="217" mass="25458">MLSDEKEDYLKCIYQYNGLKDYVSNKQISTHLGIKPPSVTEMFNRLEKESYIIIKPYKGAMLTEKGKKEVIRIVRRHRLIECFLIKSLGYRWDEVHQEAEILEHKVSDLFIERLDKMLDYPTYCPHGAIIPRGEIIEEEVQEITKLQIGNSFILQKVQDEVPLLTYLYEQNIKIGDELLIESIDEANHIVYLTKGNVRTGLSLDNAKKLYYKVNNNF</sequence>
<evidence type="ECO:0000256" key="11">
    <source>
        <dbReference type="ARBA" id="ARBA00032593"/>
    </source>
</evidence>
<comment type="subcellular location">
    <subcellularLocation>
        <location evidence="1">Cytoplasm</location>
    </subcellularLocation>
</comment>